<dbReference type="AlphaFoldDB" id="A0A842ILC2"/>
<keyword evidence="2" id="KW-1185">Reference proteome</keyword>
<dbReference type="EMBL" id="JACLCP010000001">
    <property type="protein sequence ID" value="MBC2843501.1"/>
    <property type="molecule type" value="Genomic_DNA"/>
</dbReference>
<dbReference type="Proteomes" id="UP000533900">
    <property type="component" value="Unassembled WGS sequence"/>
</dbReference>
<evidence type="ECO:0000313" key="1">
    <source>
        <dbReference type="EMBL" id="MBC2843501.1"/>
    </source>
</evidence>
<proteinExistence type="predicted"/>
<reference evidence="1" key="1">
    <citation type="submission" date="2020-08" db="EMBL/GenBank/DDBJ databases">
        <title>Winogradskyella ouciana sp. nov., isolated from the hadal seawater of the Mariana Trench.</title>
        <authorList>
            <person name="He X."/>
        </authorList>
    </citation>
    <scope>NUCLEOTIDE SEQUENCE [LARGE SCALE GENOMIC DNA]</scope>
    <source>
        <strain evidence="1">KCTC 52348</strain>
    </source>
</reference>
<name>A0A842ILC2_9FLAO</name>
<gene>
    <name evidence="1" type="ORF">H7F21_00215</name>
</gene>
<protein>
    <submittedName>
        <fullName evidence="1">Uncharacterized protein</fullName>
    </submittedName>
</protein>
<comment type="caution">
    <text evidence="1">The sequence shown here is derived from an EMBL/GenBank/DDBJ whole genome shotgun (WGS) entry which is preliminary data.</text>
</comment>
<dbReference type="RefSeq" id="WP_185787232.1">
    <property type="nucleotide sequence ID" value="NZ_CANMIT010000005.1"/>
</dbReference>
<accession>A0A842ILC2</accession>
<evidence type="ECO:0000313" key="2">
    <source>
        <dbReference type="Proteomes" id="UP000533900"/>
    </source>
</evidence>
<sequence length="50" mass="5501">MKNISDLGKVLNTIQQKRVTGGYNRRCPTGLCGFYGGSCRPCGEDRPPQQ</sequence>
<organism evidence="1 2">
    <name type="scientific">Winogradskyella flava</name>
    <dbReference type="NCBI Taxonomy" id="1884876"/>
    <lineage>
        <taxon>Bacteria</taxon>
        <taxon>Pseudomonadati</taxon>
        <taxon>Bacteroidota</taxon>
        <taxon>Flavobacteriia</taxon>
        <taxon>Flavobacteriales</taxon>
        <taxon>Flavobacteriaceae</taxon>
        <taxon>Winogradskyella</taxon>
    </lineage>
</organism>